<dbReference type="Pfam" id="PF09366">
    <property type="entry name" value="DUF1997"/>
    <property type="match status" value="1"/>
</dbReference>
<dbReference type="EMBL" id="LYXE01000170">
    <property type="protein sequence ID" value="PDV97018.1"/>
    <property type="molecule type" value="Genomic_DNA"/>
</dbReference>
<dbReference type="InterPro" id="IPR023393">
    <property type="entry name" value="START-like_dom_sf"/>
</dbReference>
<gene>
    <name evidence="1" type="ORF">A9Q02_05435</name>
</gene>
<accession>A0A2H3KIQ4</accession>
<evidence type="ECO:0000313" key="2">
    <source>
        <dbReference type="Proteomes" id="UP000220922"/>
    </source>
</evidence>
<comment type="caution">
    <text evidence="1">The sequence shown here is derived from an EMBL/GenBank/DDBJ whole genome shotgun (WGS) entry which is preliminary data.</text>
</comment>
<dbReference type="Gene3D" id="3.30.530.20">
    <property type="match status" value="1"/>
</dbReference>
<dbReference type="SUPFAM" id="SSF55961">
    <property type="entry name" value="Bet v1-like"/>
    <property type="match status" value="1"/>
</dbReference>
<keyword evidence="2" id="KW-1185">Reference proteome</keyword>
<reference evidence="1 2" key="1">
    <citation type="submission" date="2016-05" db="EMBL/GenBank/DDBJ databases">
        <authorList>
            <person name="Lavstsen T."/>
            <person name="Jespersen J.S."/>
        </authorList>
    </citation>
    <scope>NUCLEOTIDE SEQUENCE [LARGE SCALE GENOMIC DNA]</scope>
    <source>
        <strain evidence="1 2">B7-9</strain>
    </source>
</reference>
<dbReference type="InterPro" id="IPR018971">
    <property type="entry name" value="DUF1997"/>
</dbReference>
<proteinExistence type="predicted"/>
<protein>
    <recommendedName>
        <fullName evidence="3">DUF1997 domain-containing protein</fullName>
    </recommendedName>
</protein>
<organism evidence="1 2">
    <name type="scientific">Candidatus Chloroploca asiatica</name>
    <dbReference type="NCBI Taxonomy" id="1506545"/>
    <lineage>
        <taxon>Bacteria</taxon>
        <taxon>Bacillati</taxon>
        <taxon>Chloroflexota</taxon>
        <taxon>Chloroflexia</taxon>
        <taxon>Chloroflexales</taxon>
        <taxon>Chloroflexineae</taxon>
        <taxon>Oscillochloridaceae</taxon>
        <taxon>Candidatus Chloroploca</taxon>
    </lineage>
</organism>
<dbReference type="Proteomes" id="UP000220922">
    <property type="component" value="Unassembled WGS sequence"/>
</dbReference>
<evidence type="ECO:0000313" key="1">
    <source>
        <dbReference type="EMBL" id="PDV97018.1"/>
    </source>
</evidence>
<sequence length="183" mass="20194">MAQTAARRYIDLGGQAVHIFQFAAPVDLAYEYFCDVPAVFELLPDALSCYPYGPDRYRLTVGATDGHGHNMAAVFDLYAHHEPGKAIRIHPAKDGPPLSADEGLFHGSLSADAFFRPGRDCTLIEYAVEIDMSIPVPNVLRMMPTTLLQSIGERTMSFKMTQMLNGFTRGITNDFHLWANGVA</sequence>
<name>A0A2H3KIQ4_9CHLR</name>
<evidence type="ECO:0008006" key="3">
    <source>
        <dbReference type="Google" id="ProtNLM"/>
    </source>
</evidence>
<dbReference type="AlphaFoldDB" id="A0A2H3KIQ4"/>
<dbReference type="OrthoDB" id="152564at2"/>